<dbReference type="Proteomes" id="UP001200145">
    <property type="component" value="Unassembled WGS sequence"/>
</dbReference>
<dbReference type="InterPro" id="IPR029063">
    <property type="entry name" value="SAM-dependent_MTases_sf"/>
</dbReference>
<dbReference type="Pfam" id="PF13649">
    <property type="entry name" value="Methyltransf_25"/>
    <property type="match status" value="1"/>
</dbReference>
<dbReference type="EMBL" id="JAKEVY010000004">
    <property type="protein sequence ID" value="MCF1716369.1"/>
    <property type="molecule type" value="Genomic_DNA"/>
</dbReference>
<sequence length="260" mass="29834">MNSVKDFYNNFDNRLLKDFISNNPRVVAALEFVRDYFGPNPPQAILDIGCGIGWSSYEFSRLYKNGRVKGIDLSDRLITVAKQIFTAPNLSFSEKDLTDSSMIANEQYDAVVMIDVFEHIPADSRSNFYQDLKKVLSKEFSILLTCPTKKHQEFLRSNNPQGLQPVDEDIDARVLQDFASSLGAELVFYTHRSIWRTNDYLHAVISNKITYQDIPAADKKMSLMNQSEKKALLVRKRIPLEGVTEFFGQSFIKRIKKSLR</sequence>
<keyword evidence="4" id="KW-1185">Reference proteome</keyword>
<keyword evidence="3" id="KW-0489">Methyltransferase</keyword>
<dbReference type="Gene3D" id="3.40.50.150">
    <property type="entry name" value="Vaccinia Virus protein VP39"/>
    <property type="match status" value="1"/>
</dbReference>
<proteinExistence type="predicted"/>
<accession>A0ABS9BKZ0</accession>
<evidence type="ECO:0000256" key="1">
    <source>
        <dbReference type="ARBA" id="ARBA00022679"/>
    </source>
</evidence>
<dbReference type="RefSeq" id="WP_234867503.1">
    <property type="nucleotide sequence ID" value="NZ_JAKEVY010000004.1"/>
</dbReference>
<gene>
    <name evidence="3" type="ORF">L0U88_17135</name>
</gene>
<feature type="domain" description="Methyltransferase" evidence="2">
    <location>
        <begin position="45"/>
        <end position="138"/>
    </location>
</feature>
<organism evidence="3 4">
    <name type="scientific">Flavihumibacter fluminis</name>
    <dbReference type="NCBI Taxonomy" id="2909236"/>
    <lineage>
        <taxon>Bacteria</taxon>
        <taxon>Pseudomonadati</taxon>
        <taxon>Bacteroidota</taxon>
        <taxon>Chitinophagia</taxon>
        <taxon>Chitinophagales</taxon>
        <taxon>Chitinophagaceae</taxon>
        <taxon>Flavihumibacter</taxon>
    </lineage>
</organism>
<dbReference type="InterPro" id="IPR041698">
    <property type="entry name" value="Methyltransf_25"/>
</dbReference>
<dbReference type="SUPFAM" id="SSF53335">
    <property type="entry name" value="S-adenosyl-L-methionine-dependent methyltransferases"/>
    <property type="match status" value="1"/>
</dbReference>
<keyword evidence="1" id="KW-0808">Transferase</keyword>
<evidence type="ECO:0000313" key="4">
    <source>
        <dbReference type="Proteomes" id="UP001200145"/>
    </source>
</evidence>
<protein>
    <submittedName>
        <fullName evidence="3">Class I SAM-dependent methyltransferase</fullName>
    </submittedName>
</protein>
<name>A0ABS9BKZ0_9BACT</name>
<reference evidence="3 4" key="1">
    <citation type="submission" date="2022-01" db="EMBL/GenBank/DDBJ databases">
        <title>Flavihumibacter sp. nov., isolated from sediment of a river.</title>
        <authorList>
            <person name="Liu H."/>
        </authorList>
    </citation>
    <scope>NUCLEOTIDE SEQUENCE [LARGE SCALE GENOMIC DNA]</scope>
    <source>
        <strain evidence="3 4">RY-1</strain>
    </source>
</reference>
<dbReference type="PANTHER" id="PTHR43861">
    <property type="entry name" value="TRANS-ACONITATE 2-METHYLTRANSFERASE-RELATED"/>
    <property type="match status" value="1"/>
</dbReference>
<dbReference type="GO" id="GO:0008168">
    <property type="term" value="F:methyltransferase activity"/>
    <property type="evidence" value="ECO:0007669"/>
    <property type="project" value="UniProtKB-KW"/>
</dbReference>
<evidence type="ECO:0000259" key="2">
    <source>
        <dbReference type="Pfam" id="PF13649"/>
    </source>
</evidence>
<dbReference type="GO" id="GO:0032259">
    <property type="term" value="P:methylation"/>
    <property type="evidence" value="ECO:0007669"/>
    <property type="project" value="UniProtKB-KW"/>
</dbReference>
<dbReference type="CDD" id="cd02440">
    <property type="entry name" value="AdoMet_MTases"/>
    <property type="match status" value="1"/>
</dbReference>
<comment type="caution">
    <text evidence="3">The sequence shown here is derived from an EMBL/GenBank/DDBJ whole genome shotgun (WGS) entry which is preliminary data.</text>
</comment>
<evidence type="ECO:0000313" key="3">
    <source>
        <dbReference type="EMBL" id="MCF1716369.1"/>
    </source>
</evidence>